<evidence type="ECO:0000313" key="1">
    <source>
        <dbReference type="EMBL" id="KHG06590.1"/>
    </source>
</evidence>
<name>A0A0B0N0N6_GOSAR</name>
<dbReference type="AlphaFoldDB" id="A0A0B0N0N6"/>
<dbReference type="OrthoDB" id="933494at2759"/>
<reference evidence="2" key="1">
    <citation type="submission" date="2014-09" db="EMBL/GenBank/DDBJ databases">
        <authorList>
            <person name="Mudge J."/>
            <person name="Ramaraj T."/>
            <person name="Lindquist I.E."/>
            <person name="Bharti A.K."/>
            <person name="Sundararajan A."/>
            <person name="Cameron C.T."/>
            <person name="Woodward J.E."/>
            <person name="May G.D."/>
            <person name="Brubaker C."/>
            <person name="Broadhvest J."/>
            <person name="Wilkins T.A."/>
        </authorList>
    </citation>
    <scope>NUCLEOTIDE SEQUENCE</scope>
    <source>
        <strain evidence="2">cv. AKA8401</strain>
    </source>
</reference>
<organism evidence="1 2">
    <name type="scientific">Gossypium arboreum</name>
    <name type="common">Tree cotton</name>
    <name type="synonym">Gossypium nanking</name>
    <dbReference type="NCBI Taxonomy" id="29729"/>
    <lineage>
        <taxon>Eukaryota</taxon>
        <taxon>Viridiplantae</taxon>
        <taxon>Streptophyta</taxon>
        <taxon>Embryophyta</taxon>
        <taxon>Tracheophyta</taxon>
        <taxon>Spermatophyta</taxon>
        <taxon>Magnoliopsida</taxon>
        <taxon>eudicotyledons</taxon>
        <taxon>Gunneridae</taxon>
        <taxon>Pentapetalae</taxon>
        <taxon>rosids</taxon>
        <taxon>malvids</taxon>
        <taxon>Malvales</taxon>
        <taxon>Malvaceae</taxon>
        <taxon>Malvoideae</taxon>
        <taxon>Gossypium</taxon>
    </lineage>
</organism>
<dbReference type="EMBL" id="JRRC01455760">
    <property type="protein sequence ID" value="KHG06590.1"/>
    <property type="molecule type" value="Genomic_DNA"/>
</dbReference>
<protein>
    <submittedName>
        <fullName evidence="1">Uncharacterized protein</fullName>
    </submittedName>
</protein>
<gene>
    <name evidence="1" type="ORF">F383_33641</name>
</gene>
<dbReference type="KEGG" id="gab:108468967"/>
<sequence>MLLQRRMFLFEGISIPQTVCVAHFLPPIPLIFEFLGDPVTNPLSSSNFYPFGPSERWVQPPMEFLPSKRSRSCILSPMQPPCAPLHLLHAFLMTVIESPSTITSPNPISSTKTTPLRHAYASTVVESQTFLTGYHFHLLENLFRKITFLEDMVD</sequence>
<accession>A0A0B0N0N6</accession>
<evidence type="ECO:0000313" key="2">
    <source>
        <dbReference type="Proteomes" id="UP000032142"/>
    </source>
</evidence>
<proteinExistence type="predicted"/>
<keyword evidence="2" id="KW-1185">Reference proteome</keyword>
<dbReference type="Proteomes" id="UP000032142">
    <property type="component" value="Unassembled WGS sequence"/>
</dbReference>
<comment type="caution">
    <text evidence="1">The sequence shown here is derived from an EMBL/GenBank/DDBJ whole genome shotgun (WGS) entry which is preliminary data.</text>
</comment>